<dbReference type="Pfam" id="PF03466">
    <property type="entry name" value="LysR_substrate"/>
    <property type="match status" value="1"/>
</dbReference>
<keyword evidence="7" id="KW-1185">Reference proteome</keyword>
<reference evidence="6 7" key="1">
    <citation type="submission" date="2023-07" db="EMBL/GenBank/DDBJ databases">
        <title>Genomic Encyclopedia of Type Strains, Phase IV (KMG-IV): sequencing the most valuable type-strain genomes for metagenomic binning, comparative biology and taxonomic classification.</title>
        <authorList>
            <person name="Goeker M."/>
        </authorList>
    </citation>
    <scope>NUCLEOTIDE SEQUENCE [LARGE SCALE GENOMIC DNA]</scope>
    <source>
        <strain evidence="6 7">DSM 1277</strain>
    </source>
</reference>
<sequence length="318" mass="35352">MRKLRLALPSMNGFFTFEAAARCGNFARAAEELNVTPAAVSRMMGRLEDHLGIILFDRTPGGVTLTEAGRILYEAVSRGFSGFEHALREIEDRKTGVQTVTLSVSTGFTTHWIMPHMAEIKRAFPSLELRFQLIMSALSGPVSDVDLGMRFVDGPDERHEANYIMPEILVPICSPGYRERQQHSPSDAATESLINFGDAQPDWSQVFFPGDPGAATNSMIFSDYAIVVQAAMLGQGVALGWLNVICHWLRTRALVPASPGIKVTGRHCQFVRSRDKPLRPIVADLRDWIITRLGEDVRQVAQLYPELQLETVLERSRG</sequence>
<evidence type="ECO:0000259" key="5">
    <source>
        <dbReference type="PROSITE" id="PS50931"/>
    </source>
</evidence>
<dbReference type="SUPFAM" id="SSF53850">
    <property type="entry name" value="Periplasmic binding protein-like II"/>
    <property type="match status" value="1"/>
</dbReference>
<dbReference type="InterPro" id="IPR005119">
    <property type="entry name" value="LysR_subst-bd"/>
</dbReference>
<dbReference type="PRINTS" id="PR00039">
    <property type="entry name" value="HTHLYSR"/>
</dbReference>
<dbReference type="EMBL" id="JAUSUH010000004">
    <property type="protein sequence ID" value="MDQ0347972.1"/>
    <property type="molecule type" value="Genomic_DNA"/>
</dbReference>
<dbReference type="PANTHER" id="PTHR30537">
    <property type="entry name" value="HTH-TYPE TRANSCRIPTIONAL REGULATOR"/>
    <property type="match status" value="1"/>
</dbReference>
<comment type="caution">
    <text evidence="6">The sequence shown here is derived from an EMBL/GenBank/DDBJ whole genome shotgun (WGS) entry which is preliminary data.</text>
</comment>
<evidence type="ECO:0000256" key="2">
    <source>
        <dbReference type="ARBA" id="ARBA00023015"/>
    </source>
</evidence>
<evidence type="ECO:0000313" key="7">
    <source>
        <dbReference type="Proteomes" id="UP001238467"/>
    </source>
</evidence>
<dbReference type="PANTHER" id="PTHR30537:SF74">
    <property type="entry name" value="HTH-TYPE TRANSCRIPTIONAL REGULATOR TRPI"/>
    <property type="match status" value="1"/>
</dbReference>
<evidence type="ECO:0000256" key="3">
    <source>
        <dbReference type="ARBA" id="ARBA00023125"/>
    </source>
</evidence>
<gene>
    <name evidence="6" type="ORF">J2S76_002399</name>
</gene>
<accession>A0ABU0DHR2</accession>
<dbReference type="SUPFAM" id="SSF46785">
    <property type="entry name" value="Winged helix' DNA-binding domain"/>
    <property type="match status" value="1"/>
</dbReference>
<dbReference type="GO" id="GO:0003677">
    <property type="term" value="F:DNA binding"/>
    <property type="evidence" value="ECO:0007669"/>
    <property type="project" value="UniProtKB-KW"/>
</dbReference>
<evidence type="ECO:0000256" key="4">
    <source>
        <dbReference type="ARBA" id="ARBA00023163"/>
    </source>
</evidence>
<protein>
    <submittedName>
        <fullName evidence="6">DNA-binding transcriptional LysR family regulator</fullName>
    </submittedName>
</protein>
<dbReference type="Gene3D" id="1.10.10.10">
    <property type="entry name" value="Winged helix-like DNA-binding domain superfamily/Winged helix DNA-binding domain"/>
    <property type="match status" value="1"/>
</dbReference>
<organism evidence="6 7">
    <name type="scientific">Ancylobacter vacuolatus</name>
    <dbReference type="NCBI Taxonomy" id="223389"/>
    <lineage>
        <taxon>Bacteria</taxon>
        <taxon>Pseudomonadati</taxon>
        <taxon>Pseudomonadota</taxon>
        <taxon>Alphaproteobacteria</taxon>
        <taxon>Hyphomicrobiales</taxon>
        <taxon>Xanthobacteraceae</taxon>
        <taxon>Ancylobacter</taxon>
    </lineage>
</organism>
<dbReference type="InterPro" id="IPR000847">
    <property type="entry name" value="LysR_HTH_N"/>
</dbReference>
<keyword evidence="3 6" id="KW-0238">DNA-binding</keyword>
<proteinExistence type="inferred from homology"/>
<name>A0ABU0DHR2_9HYPH</name>
<dbReference type="InterPro" id="IPR036390">
    <property type="entry name" value="WH_DNA-bd_sf"/>
</dbReference>
<dbReference type="RefSeq" id="WP_307060669.1">
    <property type="nucleotide sequence ID" value="NZ_JAUSUH010000004.1"/>
</dbReference>
<dbReference type="InterPro" id="IPR036388">
    <property type="entry name" value="WH-like_DNA-bd_sf"/>
</dbReference>
<dbReference type="Proteomes" id="UP001238467">
    <property type="component" value="Unassembled WGS sequence"/>
</dbReference>
<dbReference type="Gene3D" id="3.40.190.10">
    <property type="entry name" value="Periplasmic binding protein-like II"/>
    <property type="match status" value="2"/>
</dbReference>
<keyword evidence="2" id="KW-0805">Transcription regulation</keyword>
<evidence type="ECO:0000313" key="6">
    <source>
        <dbReference type="EMBL" id="MDQ0347972.1"/>
    </source>
</evidence>
<feature type="domain" description="HTH lysR-type" evidence="5">
    <location>
        <begin position="16"/>
        <end position="66"/>
    </location>
</feature>
<dbReference type="Pfam" id="PF00126">
    <property type="entry name" value="HTH_1"/>
    <property type="match status" value="1"/>
</dbReference>
<evidence type="ECO:0000256" key="1">
    <source>
        <dbReference type="ARBA" id="ARBA00009437"/>
    </source>
</evidence>
<dbReference type="PROSITE" id="PS50931">
    <property type="entry name" value="HTH_LYSR"/>
    <property type="match status" value="1"/>
</dbReference>
<dbReference type="InterPro" id="IPR058163">
    <property type="entry name" value="LysR-type_TF_proteobact-type"/>
</dbReference>
<keyword evidence="4" id="KW-0804">Transcription</keyword>
<comment type="similarity">
    <text evidence="1">Belongs to the LysR transcriptional regulatory family.</text>
</comment>